<dbReference type="CDD" id="cd00190">
    <property type="entry name" value="Tryp_SPc"/>
    <property type="match status" value="1"/>
</dbReference>
<keyword evidence="9" id="KW-1185">Reference proteome</keyword>
<keyword evidence="2" id="KW-1015">Disulfide bond</keyword>
<evidence type="ECO:0000256" key="1">
    <source>
        <dbReference type="ARBA" id="ARBA00007664"/>
    </source>
</evidence>
<feature type="domain" description="Peptidase S1" evidence="7">
    <location>
        <begin position="30"/>
        <end position="304"/>
    </location>
</feature>
<dbReference type="SUPFAM" id="SSF50494">
    <property type="entry name" value="Trypsin-like serine proteases"/>
    <property type="match status" value="1"/>
</dbReference>
<dbReference type="Gene3D" id="1.25.40.20">
    <property type="entry name" value="Ankyrin repeat-containing domain"/>
    <property type="match status" value="1"/>
</dbReference>
<dbReference type="InterPro" id="IPR043504">
    <property type="entry name" value="Peptidase_S1_PA_chymotrypsin"/>
</dbReference>
<dbReference type="AlphaFoldDB" id="A0A8S1IS11"/>
<dbReference type="PANTHER" id="PTHR24276:SF98">
    <property type="entry name" value="FI18310P1-RELATED"/>
    <property type="match status" value="1"/>
</dbReference>
<feature type="chain" id="PRO_5035917253" description="Peptidase S1 domain-containing protein" evidence="6">
    <location>
        <begin position="26"/>
        <end position="625"/>
    </location>
</feature>
<dbReference type="GO" id="GO:0004252">
    <property type="term" value="F:serine-type endopeptidase activity"/>
    <property type="evidence" value="ECO:0007669"/>
    <property type="project" value="InterPro"/>
</dbReference>
<evidence type="ECO:0000256" key="5">
    <source>
        <dbReference type="SAM" id="MobiDB-lite"/>
    </source>
</evidence>
<dbReference type="InterPro" id="IPR009003">
    <property type="entry name" value="Peptidase_S1_PA"/>
</dbReference>
<dbReference type="Pfam" id="PF00089">
    <property type="entry name" value="Trypsin"/>
    <property type="match status" value="1"/>
</dbReference>
<reference evidence="8" key="1">
    <citation type="submission" date="2020-12" db="EMBL/GenBank/DDBJ databases">
        <authorList>
            <person name="Iha C."/>
        </authorList>
    </citation>
    <scope>NUCLEOTIDE SEQUENCE</scope>
</reference>
<dbReference type="SMART" id="SM00248">
    <property type="entry name" value="ANK"/>
    <property type="match status" value="2"/>
</dbReference>
<protein>
    <recommendedName>
        <fullName evidence="7">Peptidase S1 domain-containing protein</fullName>
    </recommendedName>
</protein>
<dbReference type="PRINTS" id="PR00722">
    <property type="entry name" value="CHYMOTRYPSIN"/>
</dbReference>
<sequence>MALGRSRFLPFCLAVLTLTCSLAVGAREVALGGDSEAAQWRAGMRRLTQDGTQGQIAEWVDAPCGRFPYMASLRTMTGEHQCGGVLVDKKWVLTAAHCVDNSTALYPSHAVLLGLCNGDEDKGTEASGRVVELFMGEKIVIHPNYTGTTQEGNDIALILLNRESKNVPVNLATNPNELVNKRKVAAVGFGTSNVGGPSDTLKFTNELSIVPNSVCELSWEGVIQDAMVCAIGPDGVLDMCPGDSGGPLLLPFQPGGKVEDGAPEVDKVVGVTSFGGKRACGEAGGPAVYTRVTSYADWIASVLETTKDNTCTCVCPSDETQEPEAPNGAVVPEEPEQPASLAAGPASLAAGPASLAAGPASLAAGPASLAAGPASLAAGPASLAAGPALAPAGTEEPVQLEESADPAAGSPGSSPNCVCSEDGVSAGVQTGFGGCTRRLEAGAALCYVQPNQGDCPIARNSSLFPGALWISCEDRPGQGPPVVQKIPKDEARDSAQVNKALQDAASRGQEAKTREALLAGANPETPFRNVPILHTVASMDYVVVGTALIEAGVNVDSKDTMDGSTSLHKASGWGNIDFVALLISAGANSTIRNNDGRTARSMACEFNMANPKCPGAEIVQLLDAL</sequence>
<dbReference type="EMBL" id="CAJHUC010000452">
    <property type="protein sequence ID" value="CAD7696261.1"/>
    <property type="molecule type" value="Genomic_DNA"/>
</dbReference>
<evidence type="ECO:0000259" key="7">
    <source>
        <dbReference type="PROSITE" id="PS50240"/>
    </source>
</evidence>
<feature type="region of interest" description="Disordered" evidence="5">
    <location>
        <begin position="387"/>
        <end position="414"/>
    </location>
</feature>
<dbReference type="Gene3D" id="2.40.10.10">
    <property type="entry name" value="Trypsin-like serine proteases"/>
    <property type="match status" value="1"/>
</dbReference>
<dbReference type="GO" id="GO:0006508">
    <property type="term" value="P:proteolysis"/>
    <property type="evidence" value="ECO:0007669"/>
    <property type="project" value="UniProtKB-KW"/>
</dbReference>
<evidence type="ECO:0000256" key="2">
    <source>
        <dbReference type="ARBA" id="ARBA00023157"/>
    </source>
</evidence>
<dbReference type="OrthoDB" id="6380398at2759"/>
<dbReference type="PROSITE" id="PS50088">
    <property type="entry name" value="ANK_REPEAT"/>
    <property type="match status" value="1"/>
</dbReference>
<dbReference type="Proteomes" id="UP000708148">
    <property type="component" value="Unassembled WGS sequence"/>
</dbReference>
<feature type="repeat" description="ANK" evidence="3">
    <location>
        <begin position="562"/>
        <end position="594"/>
    </location>
</feature>
<keyword evidence="4" id="KW-0645">Protease</keyword>
<feature type="signal peptide" evidence="6">
    <location>
        <begin position="1"/>
        <end position="25"/>
    </location>
</feature>
<organism evidence="8 9">
    <name type="scientific">Ostreobium quekettii</name>
    <dbReference type="NCBI Taxonomy" id="121088"/>
    <lineage>
        <taxon>Eukaryota</taxon>
        <taxon>Viridiplantae</taxon>
        <taxon>Chlorophyta</taxon>
        <taxon>core chlorophytes</taxon>
        <taxon>Ulvophyceae</taxon>
        <taxon>TCBD clade</taxon>
        <taxon>Bryopsidales</taxon>
        <taxon>Ostreobineae</taxon>
        <taxon>Ostreobiaceae</taxon>
        <taxon>Ostreobium</taxon>
    </lineage>
</organism>
<keyword evidence="3" id="KW-0040">ANK repeat</keyword>
<evidence type="ECO:0000256" key="3">
    <source>
        <dbReference type="PROSITE-ProRule" id="PRU00023"/>
    </source>
</evidence>
<dbReference type="PROSITE" id="PS50297">
    <property type="entry name" value="ANK_REP_REGION"/>
    <property type="match status" value="1"/>
</dbReference>
<dbReference type="InterPro" id="IPR002110">
    <property type="entry name" value="Ankyrin_rpt"/>
</dbReference>
<dbReference type="PROSITE" id="PS00134">
    <property type="entry name" value="TRYPSIN_HIS"/>
    <property type="match status" value="1"/>
</dbReference>
<dbReference type="SUPFAM" id="SSF48403">
    <property type="entry name" value="Ankyrin repeat"/>
    <property type="match status" value="1"/>
</dbReference>
<dbReference type="PROSITE" id="PS00135">
    <property type="entry name" value="TRYPSIN_SER"/>
    <property type="match status" value="1"/>
</dbReference>
<keyword evidence="4" id="KW-0720">Serine protease</keyword>
<dbReference type="Pfam" id="PF12796">
    <property type="entry name" value="Ank_2"/>
    <property type="match status" value="1"/>
</dbReference>
<evidence type="ECO:0000256" key="4">
    <source>
        <dbReference type="RuleBase" id="RU363034"/>
    </source>
</evidence>
<dbReference type="InterPro" id="IPR001314">
    <property type="entry name" value="Peptidase_S1A"/>
</dbReference>
<accession>A0A8S1IS11</accession>
<dbReference type="PROSITE" id="PS50240">
    <property type="entry name" value="TRYPSIN_DOM"/>
    <property type="match status" value="1"/>
</dbReference>
<feature type="compositionally biased region" description="Low complexity" evidence="5">
    <location>
        <begin position="405"/>
        <end position="414"/>
    </location>
</feature>
<comment type="similarity">
    <text evidence="1">Belongs to the peptidase S1 family.</text>
</comment>
<feature type="region of interest" description="Disordered" evidence="5">
    <location>
        <begin position="318"/>
        <end position="344"/>
    </location>
</feature>
<evidence type="ECO:0000313" key="9">
    <source>
        <dbReference type="Proteomes" id="UP000708148"/>
    </source>
</evidence>
<dbReference type="SMART" id="SM00020">
    <property type="entry name" value="Tryp_SPc"/>
    <property type="match status" value="1"/>
</dbReference>
<dbReference type="InterPro" id="IPR018114">
    <property type="entry name" value="TRYPSIN_HIS"/>
</dbReference>
<name>A0A8S1IS11_9CHLO</name>
<keyword evidence="6" id="KW-0732">Signal</keyword>
<evidence type="ECO:0000256" key="6">
    <source>
        <dbReference type="SAM" id="SignalP"/>
    </source>
</evidence>
<proteinExistence type="inferred from homology"/>
<dbReference type="InterPro" id="IPR001254">
    <property type="entry name" value="Trypsin_dom"/>
</dbReference>
<evidence type="ECO:0000313" key="8">
    <source>
        <dbReference type="EMBL" id="CAD7696261.1"/>
    </source>
</evidence>
<dbReference type="InterPro" id="IPR050430">
    <property type="entry name" value="Peptidase_S1"/>
</dbReference>
<dbReference type="FunFam" id="2.40.10.10:FF:000068">
    <property type="entry name" value="transmembrane protease serine 2"/>
    <property type="match status" value="1"/>
</dbReference>
<keyword evidence="4" id="KW-0378">Hydrolase</keyword>
<dbReference type="InterPro" id="IPR036770">
    <property type="entry name" value="Ankyrin_rpt-contain_sf"/>
</dbReference>
<gene>
    <name evidence="8" type="ORF">OSTQU699_LOCUS1622</name>
</gene>
<dbReference type="PANTHER" id="PTHR24276">
    <property type="entry name" value="POLYSERASE-RELATED"/>
    <property type="match status" value="1"/>
</dbReference>
<dbReference type="InterPro" id="IPR033116">
    <property type="entry name" value="TRYPSIN_SER"/>
</dbReference>
<comment type="caution">
    <text evidence="8">The sequence shown here is derived from an EMBL/GenBank/DDBJ whole genome shotgun (WGS) entry which is preliminary data.</text>
</comment>